<dbReference type="Proteomes" id="UP001291623">
    <property type="component" value="Unassembled WGS sequence"/>
</dbReference>
<name>A0AAE1UYC5_9SOLA</name>
<reference evidence="2" key="1">
    <citation type="submission" date="2023-12" db="EMBL/GenBank/DDBJ databases">
        <title>Genome assembly of Anisodus tanguticus.</title>
        <authorList>
            <person name="Wang Y.-J."/>
        </authorList>
    </citation>
    <scope>NUCLEOTIDE SEQUENCE</scope>
    <source>
        <strain evidence="2">KB-2021</strain>
        <tissue evidence="2">Leaf</tissue>
    </source>
</reference>
<feature type="domain" description="DUF7894" evidence="1">
    <location>
        <begin position="1"/>
        <end position="70"/>
    </location>
</feature>
<sequence length="70" mass="7543">MPTVVASFVVAATKFKMENRTSNAVDNISVYGLQVGASSGLTKDLFTNLQSPPPSLQIFNEQLACLLRLV</sequence>
<organism evidence="2 3">
    <name type="scientific">Anisodus tanguticus</name>
    <dbReference type="NCBI Taxonomy" id="243964"/>
    <lineage>
        <taxon>Eukaryota</taxon>
        <taxon>Viridiplantae</taxon>
        <taxon>Streptophyta</taxon>
        <taxon>Embryophyta</taxon>
        <taxon>Tracheophyta</taxon>
        <taxon>Spermatophyta</taxon>
        <taxon>Magnoliopsida</taxon>
        <taxon>eudicotyledons</taxon>
        <taxon>Gunneridae</taxon>
        <taxon>Pentapetalae</taxon>
        <taxon>asterids</taxon>
        <taxon>lamiids</taxon>
        <taxon>Solanales</taxon>
        <taxon>Solanaceae</taxon>
        <taxon>Solanoideae</taxon>
        <taxon>Hyoscyameae</taxon>
        <taxon>Anisodus</taxon>
    </lineage>
</organism>
<dbReference type="AlphaFoldDB" id="A0AAE1UYC5"/>
<accession>A0AAE1UYC5</accession>
<dbReference type="PANTHER" id="PTHR37221:SF1">
    <property type="entry name" value="OS02G0582400 PROTEIN"/>
    <property type="match status" value="1"/>
</dbReference>
<comment type="caution">
    <text evidence="2">The sequence shown here is derived from an EMBL/GenBank/DDBJ whole genome shotgun (WGS) entry which is preliminary data.</text>
</comment>
<dbReference type="PANTHER" id="PTHR37221">
    <property type="entry name" value="OS02G0582400 PROTEIN"/>
    <property type="match status" value="1"/>
</dbReference>
<dbReference type="EMBL" id="JAVYJV010000021">
    <property type="protein sequence ID" value="KAK4341784.1"/>
    <property type="molecule type" value="Genomic_DNA"/>
</dbReference>
<dbReference type="Pfam" id="PF25428">
    <property type="entry name" value="DUF7894"/>
    <property type="match status" value="1"/>
</dbReference>
<keyword evidence="3" id="KW-1185">Reference proteome</keyword>
<gene>
    <name evidence="2" type="ORF">RND71_037600</name>
</gene>
<dbReference type="InterPro" id="IPR057216">
    <property type="entry name" value="DUF7894"/>
</dbReference>
<evidence type="ECO:0000313" key="2">
    <source>
        <dbReference type="EMBL" id="KAK4341784.1"/>
    </source>
</evidence>
<proteinExistence type="predicted"/>
<evidence type="ECO:0000313" key="3">
    <source>
        <dbReference type="Proteomes" id="UP001291623"/>
    </source>
</evidence>
<protein>
    <recommendedName>
        <fullName evidence="1">DUF7894 domain-containing protein</fullName>
    </recommendedName>
</protein>
<evidence type="ECO:0000259" key="1">
    <source>
        <dbReference type="Pfam" id="PF25428"/>
    </source>
</evidence>